<gene>
    <name evidence="2" type="ORF">LDX50_29065</name>
</gene>
<dbReference type="InterPro" id="IPR050789">
    <property type="entry name" value="Diverse_Enzym_Activities"/>
</dbReference>
<organism evidence="2 3">
    <name type="scientific">Fulvivirga sedimenti</name>
    <dbReference type="NCBI Taxonomy" id="2879465"/>
    <lineage>
        <taxon>Bacteria</taxon>
        <taxon>Pseudomonadati</taxon>
        <taxon>Bacteroidota</taxon>
        <taxon>Cytophagia</taxon>
        <taxon>Cytophagales</taxon>
        <taxon>Fulvivirgaceae</taxon>
        <taxon>Fulvivirga</taxon>
    </lineage>
</organism>
<evidence type="ECO:0000313" key="3">
    <source>
        <dbReference type="Proteomes" id="UP001139409"/>
    </source>
</evidence>
<dbReference type="EMBL" id="JAIXNE010000007">
    <property type="protein sequence ID" value="MCA6078961.1"/>
    <property type="molecule type" value="Genomic_DNA"/>
</dbReference>
<dbReference type="Pfam" id="PF00144">
    <property type="entry name" value="Beta-lactamase"/>
    <property type="match status" value="1"/>
</dbReference>
<name>A0A9X1L369_9BACT</name>
<protein>
    <submittedName>
        <fullName evidence="2">Beta-lactamase family protein</fullName>
    </submittedName>
</protein>
<dbReference type="PANTHER" id="PTHR43283">
    <property type="entry name" value="BETA-LACTAMASE-RELATED"/>
    <property type="match status" value="1"/>
</dbReference>
<dbReference type="RefSeq" id="WP_225699819.1">
    <property type="nucleotide sequence ID" value="NZ_JAIXNE010000007.1"/>
</dbReference>
<dbReference type="InterPro" id="IPR012338">
    <property type="entry name" value="Beta-lactam/transpept-like"/>
</dbReference>
<dbReference type="InterPro" id="IPR001466">
    <property type="entry name" value="Beta-lactam-related"/>
</dbReference>
<sequence length="435" mass="49050">MKNPKVIEDALKVDGARVTLPVSAAITKEVFTPEYVDKARKSWNNFHFQMGGDHALYYAMHLQEFMFSSESAPSMEYRPLVRNIRPEIRNVRQQTSKGNITLEEYMNDPLYRAQGMMMIHKGKVVYESYPGMRPTDRHLTSSTGKITCGLVIAQMIKEGKIDVNKNIADYIPELKGTAWDGVTVYSVANMCTALDNEETIEHILQPDSAVTRFLAACAGTPRATTGKLETWLEVAQDQQKLPGNEKQGEVMRYASINTAILTKLAENVENKTWGLIFEERVWSKVHARRSVLFPLSPTGFALPLGFVAVTLEDYTRFATMFTPSWNAVSSERIVDEDLLKVFYDNIDKDRYAKGAKIETSRIDFNEAAMGNTLQWDYVWEDGAMAKSGNLCQMIYADPKRDFASVFFSMTPFVDGYGEFKAGAFQRAAAKMLNGE</sequence>
<proteinExistence type="predicted"/>
<dbReference type="Proteomes" id="UP001139409">
    <property type="component" value="Unassembled WGS sequence"/>
</dbReference>
<accession>A0A9X1L369</accession>
<feature type="domain" description="Beta-lactamase-related" evidence="1">
    <location>
        <begin position="116"/>
        <end position="409"/>
    </location>
</feature>
<dbReference type="Gene3D" id="3.40.710.10">
    <property type="entry name" value="DD-peptidase/beta-lactamase superfamily"/>
    <property type="match status" value="1"/>
</dbReference>
<keyword evidence="3" id="KW-1185">Reference proteome</keyword>
<dbReference type="AlphaFoldDB" id="A0A9X1L369"/>
<dbReference type="PANTHER" id="PTHR43283:SF14">
    <property type="entry name" value="BLL8153 PROTEIN"/>
    <property type="match status" value="1"/>
</dbReference>
<dbReference type="SUPFAM" id="SSF56601">
    <property type="entry name" value="beta-lactamase/transpeptidase-like"/>
    <property type="match status" value="1"/>
</dbReference>
<comment type="caution">
    <text evidence="2">The sequence shown here is derived from an EMBL/GenBank/DDBJ whole genome shotgun (WGS) entry which is preliminary data.</text>
</comment>
<evidence type="ECO:0000259" key="1">
    <source>
        <dbReference type="Pfam" id="PF00144"/>
    </source>
</evidence>
<evidence type="ECO:0000313" key="2">
    <source>
        <dbReference type="EMBL" id="MCA6078961.1"/>
    </source>
</evidence>
<reference evidence="2" key="1">
    <citation type="submission" date="2021-09" db="EMBL/GenBank/DDBJ databases">
        <title>Fulvivirga sp. isolated from coastal sediment.</title>
        <authorList>
            <person name="Yu H."/>
        </authorList>
    </citation>
    <scope>NUCLEOTIDE SEQUENCE</scope>
    <source>
        <strain evidence="2">1062</strain>
    </source>
</reference>